<organism evidence="1">
    <name type="scientific">Aegilops tauschii</name>
    <name type="common">Tausch's goatgrass</name>
    <name type="synonym">Aegilops squarrosa</name>
    <dbReference type="NCBI Taxonomy" id="37682"/>
    <lineage>
        <taxon>Eukaryota</taxon>
        <taxon>Viridiplantae</taxon>
        <taxon>Streptophyta</taxon>
        <taxon>Embryophyta</taxon>
        <taxon>Tracheophyta</taxon>
        <taxon>Spermatophyta</taxon>
        <taxon>Magnoliopsida</taxon>
        <taxon>Liliopsida</taxon>
        <taxon>Poales</taxon>
        <taxon>Poaceae</taxon>
        <taxon>BOP clade</taxon>
        <taxon>Pooideae</taxon>
        <taxon>Triticodae</taxon>
        <taxon>Triticeae</taxon>
        <taxon>Triticinae</taxon>
        <taxon>Aegilops</taxon>
    </lineage>
</organism>
<reference evidence="1" key="1">
    <citation type="submission" date="2015-06" db="UniProtKB">
        <authorList>
            <consortium name="EnsemblPlants"/>
        </authorList>
    </citation>
    <scope>IDENTIFICATION</scope>
</reference>
<proteinExistence type="predicted"/>
<dbReference type="EnsemblPlants" id="EMT33742">
    <property type="protein sequence ID" value="EMT33742"/>
    <property type="gene ID" value="F775_43617"/>
</dbReference>
<protein>
    <submittedName>
        <fullName evidence="1">Uncharacterized protein</fullName>
    </submittedName>
</protein>
<accession>N1R5H4</accession>
<sequence>MWRVEPSESVLRPYWYVDLIDLCLSSVNMSSAGKIKGIPGAVRNVSSKSRNNPLRKSFLNTDANYSSRKPTYAEMVPDHSANIEEPQEVAPVVVNAGVDNMVPVHAGEGAAVVNHDDEEAEPVIADTRAGTWWWCTIL</sequence>
<dbReference type="AlphaFoldDB" id="N1R5H4"/>
<name>N1R5H4_AEGTA</name>
<evidence type="ECO:0000313" key="1">
    <source>
        <dbReference type="EnsemblPlants" id="EMT33742"/>
    </source>
</evidence>